<proteinExistence type="predicted"/>
<name>A0A8J5XF38_DIALT</name>
<dbReference type="Proteomes" id="UP000751190">
    <property type="component" value="Unassembled WGS sequence"/>
</dbReference>
<dbReference type="AlphaFoldDB" id="A0A8J5XF38"/>
<evidence type="ECO:0000313" key="2">
    <source>
        <dbReference type="Proteomes" id="UP000751190"/>
    </source>
</evidence>
<accession>A0A8J5XF38</accession>
<comment type="caution">
    <text evidence="1">The sequence shown here is derived from an EMBL/GenBank/DDBJ whole genome shotgun (WGS) entry which is preliminary data.</text>
</comment>
<dbReference type="EMBL" id="JAGTXO010000019">
    <property type="protein sequence ID" value="KAG8462657.1"/>
    <property type="molecule type" value="Genomic_DNA"/>
</dbReference>
<evidence type="ECO:0000313" key="1">
    <source>
        <dbReference type="EMBL" id="KAG8462657.1"/>
    </source>
</evidence>
<organism evidence="1 2">
    <name type="scientific">Diacronema lutheri</name>
    <name type="common">Unicellular marine alga</name>
    <name type="synonym">Monochrysis lutheri</name>
    <dbReference type="NCBI Taxonomy" id="2081491"/>
    <lineage>
        <taxon>Eukaryota</taxon>
        <taxon>Haptista</taxon>
        <taxon>Haptophyta</taxon>
        <taxon>Pavlovophyceae</taxon>
        <taxon>Pavlovales</taxon>
        <taxon>Pavlovaceae</taxon>
        <taxon>Diacronema</taxon>
    </lineage>
</organism>
<keyword evidence="2" id="KW-1185">Reference proteome</keyword>
<dbReference type="OrthoDB" id="10402986at2759"/>
<gene>
    <name evidence="1" type="ORF">KFE25_004633</name>
</gene>
<sequence>MAVGRALLSVALILYYDHCVKYMCPAFLWRARADAFAAALRAASGRDVVVDIYGNCSIPGERVTPRGTRVRTHAVVPHELAAAVRAYHGTLGKYRPMVRSLYKLLALARTDVDFTLFWDLDVDFFPPLLQARPDRSIGAWLGALRAMRESNWRLAGRPDVASPINGGMVLIRPSTRLYPDALAILTRDPRPGRVFDGALGWELRGPPRDTVPANDPVWVHPRGSAAIRGGSWRYHGAMMDQGMWFHLTHAKHQVGGDLACLLTPGAEAEPDSAARPEFRYYHDFEKIFQRKCDPAWPYSLRDNSHVELSRRVRYWREAERAVRASFPRADHVAQDAADARGRAEAHGADAERRVALACAARSRETAECSADARARLLARASRTELRAAEAIAGYDSRGMWAETLRPFQFQDGMNRTSLCAQLRLRPAAGESAAAAGESGAGARA</sequence>
<reference evidence="1" key="1">
    <citation type="submission" date="2021-05" db="EMBL/GenBank/DDBJ databases">
        <title>The genome of the haptophyte Pavlova lutheri (Diacronema luteri, Pavlovales) - a model for lipid biosynthesis in eukaryotic algae.</title>
        <authorList>
            <person name="Hulatt C.J."/>
            <person name="Posewitz M.C."/>
        </authorList>
    </citation>
    <scope>NUCLEOTIDE SEQUENCE</scope>
    <source>
        <strain evidence="1">NIVA-4/92</strain>
    </source>
</reference>
<protein>
    <submittedName>
        <fullName evidence="1">Uncharacterized protein</fullName>
    </submittedName>
</protein>